<evidence type="ECO:0000256" key="1">
    <source>
        <dbReference type="SAM" id="MobiDB-lite"/>
    </source>
</evidence>
<evidence type="ECO:0000313" key="3">
    <source>
        <dbReference type="Proteomes" id="UP000285317"/>
    </source>
</evidence>
<protein>
    <submittedName>
        <fullName evidence="2">Uncharacterized protein</fullName>
    </submittedName>
</protein>
<accession>A0A3Q9UZ59</accession>
<name>A0A3Q9UZ59_9MICO</name>
<evidence type="ECO:0000313" key="2">
    <source>
        <dbReference type="EMBL" id="AZZ52625.1"/>
    </source>
</evidence>
<feature type="region of interest" description="Disordered" evidence="1">
    <location>
        <begin position="164"/>
        <end position="184"/>
    </location>
</feature>
<organism evidence="2 3">
    <name type="scientific">Rathayibacter festucae DSM 15932</name>
    <dbReference type="NCBI Taxonomy" id="1328866"/>
    <lineage>
        <taxon>Bacteria</taxon>
        <taxon>Bacillati</taxon>
        <taxon>Actinomycetota</taxon>
        <taxon>Actinomycetes</taxon>
        <taxon>Micrococcales</taxon>
        <taxon>Microbacteriaceae</taxon>
        <taxon>Rathayibacter</taxon>
    </lineage>
</organism>
<sequence>MQAADGSLRVGRQEAADLGSLIAESMRSLGRPTGQMLITRPEGLLSDFVRVELAPHYEEVVPTRTITISNTAAILRPHAKALLKNREWSFVSPDHLRRAARALQALEIEFDQRGWITSEPHNDLTSRGVHWRERHAHMHIETERTAFLLQVAEVSRSGGAKIPFAERGSPEHGHPPQGRPPWIGSRSTEFIPSGRLEVRLWGFLQNREGTPFRESMQTNTRLSDALGQLVRAMAIADLKFGERQRIDERRGEERVEQWEQTRERAVARFFETRRAEALASQIRKWREAEEVRAYSAAARARLEPAAMASSEKWFEWVDRHADSLDPLARPSSLSPAIPAPTPDDLAPFMGMFDPRDPHRGFA</sequence>
<gene>
    <name evidence="2" type="ORF">C1I64_11620</name>
</gene>
<dbReference type="AlphaFoldDB" id="A0A3Q9UZ59"/>
<reference evidence="2 3" key="1">
    <citation type="submission" date="2018-03" db="EMBL/GenBank/DDBJ databases">
        <title>Bacteriophage NCPPB3778 and a type I-E CRISPR drive the evolution of the US Biological Select Agent, Rathayibacter toxicus.</title>
        <authorList>
            <person name="Davis E.W.II."/>
            <person name="Tabima J.F."/>
            <person name="Weisberg A.J."/>
            <person name="Dantas Lopes L."/>
            <person name="Wiseman M.S."/>
            <person name="Wiseman M.S."/>
            <person name="Pupko T."/>
            <person name="Belcher M.S."/>
            <person name="Sechler A.J."/>
            <person name="Tancos M.A."/>
            <person name="Schroeder B.K."/>
            <person name="Murray T.D."/>
            <person name="Luster D.G."/>
            <person name="Schneider W.L."/>
            <person name="Rogers E."/>
            <person name="Andreote F.D."/>
            <person name="Grunwald N.J."/>
            <person name="Putnam M.L."/>
            <person name="Chang J.H."/>
        </authorList>
    </citation>
    <scope>NUCLEOTIDE SEQUENCE [LARGE SCALE GENOMIC DNA]</scope>
    <source>
        <strain evidence="2 3">DSM 15932</strain>
    </source>
</reference>
<dbReference type="Proteomes" id="UP000285317">
    <property type="component" value="Chromosome"/>
</dbReference>
<proteinExistence type="predicted"/>
<dbReference type="KEGG" id="rfs:C1I64_11620"/>
<dbReference type="EMBL" id="CP028137">
    <property type="protein sequence ID" value="AZZ52625.1"/>
    <property type="molecule type" value="Genomic_DNA"/>
</dbReference>